<comment type="caution">
    <text evidence="8">The sequence shown here is derived from an EMBL/GenBank/DDBJ whole genome shotgun (WGS) entry which is preliminary data.</text>
</comment>
<dbReference type="Pfam" id="PF07686">
    <property type="entry name" value="V-set"/>
    <property type="match status" value="1"/>
</dbReference>
<dbReference type="InterPro" id="IPR013106">
    <property type="entry name" value="Ig_V-set"/>
</dbReference>
<gene>
    <name evidence="8" type="ORF">HPG69_002100</name>
</gene>
<evidence type="ECO:0000313" key="8">
    <source>
        <dbReference type="EMBL" id="KAF5925651.1"/>
    </source>
</evidence>
<dbReference type="InterPro" id="IPR051006">
    <property type="entry name" value="TCR_variable_domain"/>
</dbReference>
<feature type="domain" description="Immunoglobulin V-set" evidence="7">
    <location>
        <begin position="125"/>
        <end position="199"/>
    </location>
</feature>
<dbReference type="GO" id="GO:0042605">
    <property type="term" value="F:peptide antigen binding"/>
    <property type="evidence" value="ECO:0007669"/>
    <property type="project" value="TreeGrafter"/>
</dbReference>
<dbReference type="GO" id="GO:0002250">
    <property type="term" value="P:adaptive immune response"/>
    <property type="evidence" value="ECO:0007669"/>
    <property type="project" value="UniProtKB-KW"/>
</dbReference>
<reference evidence="8 9" key="1">
    <citation type="journal article" date="2020" name="Mol. Biol. Evol.">
        <title>Interspecific Gene Flow and the Evolution of Specialization in Black and White Rhinoceros.</title>
        <authorList>
            <person name="Moodley Y."/>
            <person name="Westbury M.V."/>
            <person name="Russo I.M."/>
            <person name="Gopalakrishnan S."/>
            <person name="Rakotoarivelo A."/>
            <person name="Olsen R.A."/>
            <person name="Prost S."/>
            <person name="Tunstall T."/>
            <person name="Ryder O.A."/>
            <person name="Dalen L."/>
            <person name="Bruford M.W."/>
        </authorList>
    </citation>
    <scope>NUCLEOTIDE SEQUENCE [LARGE SCALE GENOMIC DNA]</scope>
    <source>
        <strain evidence="8">SBR-YM</strain>
        <tissue evidence="8">Skin</tissue>
    </source>
</reference>
<sequence>TALQAVTQPDGGPISAFERNLGQVRSYCDYFRRLVLSWYVQHPNQGLQIHLRHTSAKSSKENSATYFSALIDAGVAEHELLRSCRKMFSVTSLCSHKGAMLLQRRLTYAQFSLKEYKEIGHEGGISILNCNYMNSLFDYFLWYRQYPGEGPAFLIAIRSVVKEQEEGRFTVFFNKSAQHLSLTIMASHPGDSATYFCAASAQCSLGTCSLYRNLQLRFQTDPTP</sequence>
<accession>A0A7J7FCG1</accession>
<dbReference type="Proteomes" id="UP000551758">
    <property type="component" value="Unassembled WGS sequence"/>
</dbReference>
<dbReference type="EMBL" id="JACDTQ010000812">
    <property type="protein sequence ID" value="KAF5925651.1"/>
    <property type="molecule type" value="Genomic_DNA"/>
</dbReference>
<dbReference type="AlphaFoldDB" id="A0A7J7FCG1"/>
<dbReference type="InterPro" id="IPR036179">
    <property type="entry name" value="Ig-like_dom_sf"/>
</dbReference>
<feature type="non-terminal residue" evidence="8">
    <location>
        <position position="1"/>
    </location>
</feature>
<dbReference type="InterPro" id="IPR013783">
    <property type="entry name" value="Ig-like_fold"/>
</dbReference>
<keyword evidence="5" id="KW-0393">Immunoglobulin domain</keyword>
<name>A0A7J7FCG1_DICBM</name>
<protein>
    <recommendedName>
        <fullName evidence="7">Immunoglobulin V-set domain-containing protein</fullName>
    </recommendedName>
</protein>
<keyword evidence="1" id="KW-0732">Signal</keyword>
<dbReference type="SUPFAM" id="SSF48726">
    <property type="entry name" value="Immunoglobulin"/>
    <property type="match status" value="1"/>
</dbReference>
<evidence type="ECO:0000256" key="2">
    <source>
        <dbReference type="ARBA" id="ARBA00022859"/>
    </source>
</evidence>
<dbReference type="SMART" id="SM00406">
    <property type="entry name" value="IGv"/>
    <property type="match status" value="1"/>
</dbReference>
<dbReference type="PANTHER" id="PTHR19343:SF0">
    <property type="entry name" value="T CELL RECEPTOR ALPHA VARIABLE 23_DELTA VARIABLE 6"/>
    <property type="match status" value="1"/>
</dbReference>
<keyword evidence="4" id="KW-0675">Receptor</keyword>
<dbReference type="GO" id="GO:0042101">
    <property type="term" value="C:T cell receptor complex"/>
    <property type="evidence" value="ECO:0007669"/>
    <property type="project" value="UniProtKB-KW"/>
</dbReference>
<evidence type="ECO:0000256" key="4">
    <source>
        <dbReference type="ARBA" id="ARBA00023170"/>
    </source>
</evidence>
<organism evidence="8 9">
    <name type="scientific">Diceros bicornis minor</name>
    <name type="common">South-central black rhinoceros</name>
    <dbReference type="NCBI Taxonomy" id="77932"/>
    <lineage>
        <taxon>Eukaryota</taxon>
        <taxon>Metazoa</taxon>
        <taxon>Chordata</taxon>
        <taxon>Craniata</taxon>
        <taxon>Vertebrata</taxon>
        <taxon>Euteleostomi</taxon>
        <taxon>Mammalia</taxon>
        <taxon>Eutheria</taxon>
        <taxon>Laurasiatheria</taxon>
        <taxon>Perissodactyla</taxon>
        <taxon>Rhinocerotidae</taxon>
        <taxon>Diceros</taxon>
    </lineage>
</organism>
<evidence type="ECO:0000256" key="1">
    <source>
        <dbReference type="ARBA" id="ARBA00022729"/>
    </source>
</evidence>
<keyword evidence="2" id="KW-0391">Immunity</keyword>
<keyword evidence="3" id="KW-1064">Adaptive immunity</keyword>
<evidence type="ECO:0000256" key="3">
    <source>
        <dbReference type="ARBA" id="ARBA00023130"/>
    </source>
</evidence>
<evidence type="ECO:0000259" key="7">
    <source>
        <dbReference type="SMART" id="SM00406"/>
    </source>
</evidence>
<evidence type="ECO:0000313" key="9">
    <source>
        <dbReference type="Proteomes" id="UP000551758"/>
    </source>
</evidence>
<keyword evidence="6" id="KW-1279">T cell receptor</keyword>
<dbReference type="Gene3D" id="2.60.40.10">
    <property type="entry name" value="Immunoglobulins"/>
    <property type="match status" value="1"/>
</dbReference>
<keyword evidence="9" id="KW-1185">Reference proteome</keyword>
<evidence type="ECO:0000256" key="5">
    <source>
        <dbReference type="ARBA" id="ARBA00023319"/>
    </source>
</evidence>
<dbReference type="PANTHER" id="PTHR19343">
    <property type="entry name" value="T CELL RECEPTOR ALPHA VARIABLE 1-2"/>
    <property type="match status" value="1"/>
</dbReference>
<evidence type="ECO:0000256" key="6">
    <source>
        <dbReference type="ARBA" id="ARBA00043266"/>
    </source>
</evidence>
<proteinExistence type="predicted"/>